<dbReference type="Proteomes" id="UP001354971">
    <property type="component" value="Unassembled WGS sequence"/>
</dbReference>
<evidence type="ECO:0000256" key="4">
    <source>
        <dbReference type="ARBA" id="ARBA00023186"/>
    </source>
</evidence>
<sequence length="171" mass="18618">MKPQLITIARIKGAHGVKGEARVQSFTADPAACFTYGPFLDRDGKPFLTPVKWRPQKDDFIVTFREALTREEVAALRGREFCVPRNALPEAGKDEFYITDLIGLRAVTSDGQAAGRVVAVENFGAGDLLEIEGDEGRFYVAFTRADVPDVDLAGGIVTIVMPDTDDTPENG</sequence>
<dbReference type="EMBL" id="JAZDRP010000011">
    <property type="protein sequence ID" value="MEE2527269.1"/>
    <property type="molecule type" value="Genomic_DNA"/>
</dbReference>
<evidence type="ECO:0000256" key="1">
    <source>
        <dbReference type="ARBA" id="ARBA00022490"/>
    </source>
</evidence>
<dbReference type="InterPro" id="IPR056792">
    <property type="entry name" value="PRC_RimM"/>
</dbReference>
<keyword evidence="9" id="KW-1185">Reference proteome</keyword>
<feature type="domain" description="RimM N-terminal" evidence="6">
    <location>
        <begin position="8"/>
        <end position="86"/>
    </location>
</feature>
<dbReference type="InterPro" id="IPR002676">
    <property type="entry name" value="RimM_N"/>
</dbReference>
<evidence type="ECO:0000256" key="3">
    <source>
        <dbReference type="ARBA" id="ARBA00022552"/>
    </source>
</evidence>
<comment type="caution">
    <text evidence="8">The sequence shown here is derived from an EMBL/GenBank/DDBJ whole genome shotgun (WGS) entry which is preliminary data.</text>
</comment>
<feature type="domain" description="Ribosome maturation factor RimM PRC barrel" evidence="7">
    <location>
        <begin position="99"/>
        <end position="163"/>
    </location>
</feature>
<dbReference type="InterPro" id="IPR011033">
    <property type="entry name" value="PRC_barrel-like_sf"/>
</dbReference>
<dbReference type="RefSeq" id="WP_330199931.1">
    <property type="nucleotide sequence ID" value="NZ_JAZDRP010000011.1"/>
</dbReference>
<name>A0ABU7LTP4_9PROT</name>
<comment type="similarity">
    <text evidence="5">Belongs to the RimM family.</text>
</comment>
<comment type="domain">
    <text evidence="5">The PRC barrel domain binds ribosomal protein uS19.</text>
</comment>
<dbReference type="InterPro" id="IPR009000">
    <property type="entry name" value="Transl_B-barrel_sf"/>
</dbReference>
<organism evidence="8 9">
    <name type="scientific">Hyphobacterium lacteum</name>
    <dbReference type="NCBI Taxonomy" id="3116575"/>
    <lineage>
        <taxon>Bacteria</taxon>
        <taxon>Pseudomonadati</taxon>
        <taxon>Pseudomonadota</taxon>
        <taxon>Alphaproteobacteria</taxon>
        <taxon>Maricaulales</taxon>
        <taxon>Maricaulaceae</taxon>
        <taxon>Hyphobacterium</taxon>
    </lineage>
</organism>
<evidence type="ECO:0000259" key="6">
    <source>
        <dbReference type="Pfam" id="PF01782"/>
    </source>
</evidence>
<dbReference type="InterPro" id="IPR036976">
    <property type="entry name" value="RimM_N_sf"/>
</dbReference>
<protein>
    <recommendedName>
        <fullName evidence="5">Ribosome maturation factor RimM</fullName>
    </recommendedName>
</protein>
<dbReference type="SUPFAM" id="SSF50346">
    <property type="entry name" value="PRC-barrel domain"/>
    <property type="match status" value="1"/>
</dbReference>
<keyword evidence="4 5" id="KW-0143">Chaperone</keyword>
<dbReference type="InterPro" id="IPR011961">
    <property type="entry name" value="RimM"/>
</dbReference>
<dbReference type="NCBIfam" id="TIGR02273">
    <property type="entry name" value="16S_RimM"/>
    <property type="match status" value="1"/>
</dbReference>
<dbReference type="HAMAP" id="MF_00014">
    <property type="entry name" value="Ribosome_mat_RimM"/>
    <property type="match status" value="1"/>
</dbReference>
<evidence type="ECO:0000259" key="7">
    <source>
        <dbReference type="Pfam" id="PF24986"/>
    </source>
</evidence>
<keyword evidence="2 5" id="KW-0690">Ribosome biogenesis</keyword>
<keyword evidence="1 5" id="KW-0963">Cytoplasm</keyword>
<comment type="subunit">
    <text evidence="5">Binds ribosomal protein uS19.</text>
</comment>
<comment type="function">
    <text evidence="5">An accessory protein needed during the final step in the assembly of 30S ribosomal subunit, possibly for assembly of the head region. Essential for efficient processing of 16S rRNA. May be needed both before and after RbfA during the maturation of 16S rRNA. It has affinity for free ribosomal 30S subunits but not for 70S ribosomes.</text>
</comment>
<dbReference type="PANTHER" id="PTHR33692">
    <property type="entry name" value="RIBOSOME MATURATION FACTOR RIMM"/>
    <property type="match status" value="1"/>
</dbReference>
<evidence type="ECO:0000313" key="8">
    <source>
        <dbReference type="EMBL" id="MEE2527269.1"/>
    </source>
</evidence>
<dbReference type="Gene3D" id="2.30.30.240">
    <property type="entry name" value="PRC-barrel domain"/>
    <property type="match status" value="1"/>
</dbReference>
<dbReference type="SUPFAM" id="SSF50447">
    <property type="entry name" value="Translation proteins"/>
    <property type="match status" value="1"/>
</dbReference>
<dbReference type="Gene3D" id="2.40.30.60">
    <property type="entry name" value="RimM"/>
    <property type="match status" value="1"/>
</dbReference>
<gene>
    <name evidence="5 8" type="primary">rimM</name>
    <name evidence="8" type="ORF">V0U79_12960</name>
</gene>
<evidence type="ECO:0000256" key="2">
    <source>
        <dbReference type="ARBA" id="ARBA00022517"/>
    </source>
</evidence>
<keyword evidence="3 5" id="KW-0698">rRNA processing</keyword>
<comment type="subcellular location">
    <subcellularLocation>
        <location evidence="5">Cytoplasm</location>
    </subcellularLocation>
</comment>
<accession>A0ABU7LTP4</accession>
<evidence type="ECO:0000313" key="9">
    <source>
        <dbReference type="Proteomes" id="UP001354971"/>
    </source>
</evidence>
<evidence type="ECO:0000256" key="5">
    <source>
        <dbReference type="HAMAP-Rule" id="MF_00014"/>
    </source>
</evidence>
<reference evidence="8 9" key="1">
    <citation type="submission" date="2024-01" db="EMBL/GenBank/DDBJ databases">
        <title>Hyphobacterium bacterium isolated from marine sediment.</title>
        <authorList>
            <person name="Zhao S."/>
        </authorList>
    </citation>
    <scope>NUCLEOTIDE SEQUENCE [LARGE SCALE GENOMIC DNA]</scope>
    <source>
        <strain evidence="9">HN65</strain>
    </source>
</reference>
<dbReference type="Pfam" id="PF24986">
    <property type="entry name" value="PRC_RimM"/>
    <property type="match status" value="1"/>
</dbReference>
<dbReference type="Pfam" id="PF01782">
    <property type="entry name" value="RimM"/>
    <property type="match status" value="1"/>
</dbReference>
<dbReference type="PANTHER" id="PTHR33692:SF1">
    <property type="entry name" value="RIBOSOME MATURATION FACTOR RIMM"/>
    <property type="match status" value="1"/>
</dbReference>
<proteinExistence type="inferred from homology"/>